<evidence type="ECO:0000313" key="1">
    <source>
        <dbReference type="EMBL" id="EEV16640.1"/>
    </source>
</evidence>
<keyword evidence="2" id="KW-1185">Reference proteome</keyword>
<gene>
    <name evidence="1" type="ORF">CAMGR0001_0253</name>
</gene>
<name>C8PKN1_9BACT</name>
<sequence>MLSGREIYENFLLRFSDNERDIMKNLAKNIYELNKREFIIEFDENNIYKVRFYDDFEGCCDPGLEEGEEGWDELFFGFEFVVLEVLSTRATKFKKGDYIEINYKNYPKIFDMDRNLI</sequence>
<dbReference type="AlphaFoldDB" id="C8PKN1"/>
<dbReference type="RefSeq" id="WP_005872897.1">
    <property type="nucleotide sequence ID" value="NZ_ACYG01000030.1"/>
</dbReference>
<protein>
    <submittedName>
        <fullName evidence="1">Uncharacterized protein</fullName>
    </submittedName>
</protein>
<dbReference type="STRING" id="824.CGRAC_2172"/>
<comment type="caution">
    <text evidence="1">The sequence shown here is derived from an EMBL/GenBank/DDBJ whole genome shotgun (WGS) entry which is preliminary data.</text>
</comment>
<accession>C8PKN1</accession>
<reference evidence="1 2" key="1">
    <citation type="submission" date="2009-07" db="EMBL/GenBank/DDBJ databases">
        <authorList>
            <person name="Madupu R."/>
            <person name="Sebastian Y."/>
            <person name="Durkin A.S."/>
            <person name="Torralba M."/>
            <person name="Methe B."/>
            <person name="Sutton G.G."/>
            <person name="Strausberg R.L."/>
            <person name="Nelson K.E."/>
        </authorList>
    </citation>
    <scope>NUCLEOTIDE SEQUENCE [LARGE SCALE GENOMIC DNA]</scope>
    <source>
        <strain evidence="1 2">RM3268</strain>
    </source>
</reference>
<organism evidence="1 2">
    <name type="scientific">Campylobacter gracilis RM3268</name>
    <dbReference type="NCBI Taxonomy" id="553220"/>
    <lineage>
        <taxon>Bacteria</taxon>
        <taxon>Pseudomonadati</taxon>
        <taxon>Campylobacterota</taxon>
        <taxon>Epsilonproteobacteria</taxon>
        <taxon>Campylobacterales</taxon>
        <taxon>Campylobacteraceae</taxon>
        <taxon>Campylobacter</taxon>
    </lineage>
</organism>
<evidence type="ECO:0000313" key="2">
    <source>
        <dbReference type="Proteomes" id="UP000005709"/>
    </source>
</evidence>
<proteinExistence type="predicted"/>
<dbReference type="EMBL" id="ACYG01000030">
    <property type="protein sequence ID" value="EEV16640.1"/>
    <property type="molecule type" value="Genomic_DNA"/>
</dbReference>
<dbReference type="Proteomes" id="UP000005709">
    <property type="component" value="Unassembled WGS sequence"/>
</dbReference>